<dbReference type="EMBL" id="CAJNDS010002766">
    <property type="protein sequence ID" value="CAE7590043.1"/>
    <property type="molecule type" value="Genomic_DNA"/>
</dbReference>
<gene>
    <name evidence="2" type="ORF">SNAT2548_LOCUS33605</name>
</gene>
<dbReference type="Proteomes" id="UP000604046">
    <property type="component" value="Unassembled WGS sequence"/>
</dbReference>
<comment type="caution">
    <text evidence="2">The sequence shown here is derived from an EMBL/GenBank/DDBJ whole genome shotgun (WGS) entry which is preliminary data.</text>
</comment>
<keyword evidence="3" id="KW-1185">Reference proteome</keyword>
<evidence type="ECO:0000313" key="3">
    <source>
        <dbReference type="Proteomes" id="UP000604046"/>
    </source>
</evidence>
<evidence type="ECO:0000256" key="1">
    <source>
        <dbReference type="SAM" id="MobiDB-lite"/>
    </source>
</evidence>
<feature type="region of interest" description="Disordered" evidence="1">
    <location>
        <begin position="1"/>
        <end position="63"/>
    </location>
</feature>
<organism evidence="2 3">
    <name type="scientific">Symbiodinium natans</name>
    <dbReference type="NCBI Taxonomy" id="878477"/>
    <lineage>
        <taxon>Eukaryota</taxon>
        <taxon>Sar</taxon>
        <taxon>Alveolata</taxon>
        <taxon>Dinophyceae</taxon>
        <taxon>Suessiales</taxon>
        <taxon>Symbiodiniaceae</taxon>
        <taxon>Symbiodinium</taxon>
    </lineage>
</organism>
<accession>A0A812V0A2</accession>
<sequence>MGKKKRPNDAPDAGATGPTLLMGRRARLSDPLANRSIYKPGMGEKQRPNDAPDAGATGPTLLMGRTRRLSDAFANRAWGRNRGPMMPNDAPDIAHGTHGKSFRSICKQGMEKKQRPNDAPDAGATGPTLLMGRTARLSDAFANRAWGRNRGPMMPLMLGRPGPHCSWDAGQDFPIHLQTGHGEETEAQ</sequence>
<reference evidence="2" key="1">
    <citation type="submission" date="2021-02" db="EMBL/GenBank/DDBJ databases">
        <authorList>
            <person name="Dougan E. K."/>
            <person name="Rhodes N."/>
            <person name="Thang M."/>
            <person name="Chan C."/>
        </authorList>
    </citation>
    <scope>NUCLEOTIDE SEQUENCE</scope>
</reference>
<name>A0A812V0A2_9DINO</name>
<dbReference type="AlphaFoldDB" id="A0A812V0A2"/>
<protein>
    <submittedName>
        <fullName evidence="2">Uncharacterized protein</fullName>
    </submittedName>
</protein>
<evidence type="ECO:0000313" key="2">
    <source>
        <dbReference type="EMBL" id="CAE7590043.1"/>
    </source>
</evidence>
<proteinExistence type="predicted"/>